<dbReference type="PROSITE" id="PS50297">
    <property type="entry name" value="ANK_REP_REGION"/>
    <property type="match status" value="3"/>
</dbReference>
<dbReference type="RefSeq" id="WP_380840742.1">
    <property type="nucleotide sequence ID" value="NZ_JBHSFP010000008.1"/>
</dbReference>
<organism evidence="4 5">
    <name type="scientific">Sphaerisporangium dianthi</name>
    <dbReference type="NCBI Taxonomy" id="1436120"/>
    <lineage>
        <taxon>Bacteria</taxon>
        <taxon>Bacillati</taxon>
        <taxon>Actinomycetota</taxon>
        <taxon>Actinomycetes</taxon>
        <taxon>Streptosporangiales</taxon>
        <taxon>Streptosporangiaceae</taxon>
        <taxon>Sphaerisporangium</taxon>
    </lineage>
</organism>
<feature type="repeat" description="ANK" evidence="3">
    <location>
        <begin position="34"/>
        <end position="66"/>
    </location>
</feature>
<reference evidence="5" key="1">
    <citation type="journal article" date="2019" name="Int. J. Syst. Evol. Microbiol.">
        <title>The Global Catalogue of Microorganisms (GCM) 10K type strain sequencing project: providing services to taxonomists for standard genome sequencing and annotation.</title>
        <authorList>
            <consortium name="The Broad Institute Genomics Platform"/>
            <consortium name="The Broad Institute Genome Sequencing Center for Infectious Disease"/>
            <person name="Wu L."/>
            <person name="Ma J."/>
        </authorList>
    </citation>
    <scope>NUCLEOTIDE SEQUENCE [LARGE SCALE GENOMIC DNA]</scope>
    <source>
        <strain evidence="5">CGMCC 4.7132</strain>
    </source>
</reference>
<accession>A0ABV9CG40</accession>
<dbReference type="InterPro" id="IPR002110">
    <property type="entry name" value="Ankyrin_rpt"/>
</dbReference>
<gene>
    <name evidence="4" type="ORF">ACFO60_14715</name>
</gene>
<evidence type="ECO:0000313" key="5">
    <source>
        <dbReference type="Proteomes" id="UP001596004"/>
    </source>
</evidence>
<evidence type="ECO:0000256" key="2">
    <source>
        <dbReference type="ARBA" id="ARBA00023043"/>
    </source>
</evidence>
<dbReference type="SUPFAM" id="SSF48403">
    <property type="entry name" value="Ankyrin repeat"/>
    <property type="match status" value="1"/>
</dbReference>
<dbReference type="Pfam" id="PF12796">
    <property type="entry name" value="Ank_2"/>
    <property type="match status" value="2"/>
</dbReference>
<dbReference type="SMART" id="SM00248">
    <property type="entry name" value="ANK"/>
    <property type="match status" value="4"/>
</dbReference>
<dbReference type="PANTHER" id="PTHR24171">
    <property type="entry name" value="ANKYRIN REPEAT DOMAIN-CONTAINING PROTEIN 39-RELATED"/>
    <property type="match status" value="1"/>
</dbReference>
<keyword evidence="1" id="KW-0677">Repeat</keyword>
<feature type="repeat" description="ANK" evidence="3">
    <location>
        <begin position="105"/>
        <end position="137"/>
    </location>
</feature>
<dbReference type="Gene3D" id="1.25.40.20">
    <property type="entry name" value="Ankyrin repeat-containing domain"/>
    <property type="match status" value="2"/>
</dbReference>
<feature type="repeat" description="ANK" evidence="3">
    <location>
        <begin position="138"/>
        <end position="170"/>
    </location>
</feature>
<dbReference type="Proteomes" id="UP001596004">
    <property type="component" value="Unassembled WGS sequence"/>
</dbReference>
<dbReference type="PROSITE" id="PS50088">
    <property type="entry name" value="ANK_REPEAT"/>
    <property type="match status" value="4"/>
</dbReference>
<comment type="caution">
    <text evidence="4">The sequence shown here is derived from an EMBL/GenBank/DDBJ whole genome shotgun (WGS) entry which is preliminary data.</text>
</comment>
<name>A0ABV9CG40_9ACTN</name>
<sequence length="258" mass="26703">MTGDELTTAAVIGDAEGVRRLLAGGVSPDEPDADGGTALYRAAVQGDAGIVRMLLAAGADPERESEGDSEGLPLCAAACWGHIEVVIALLDAGADPDRREDIARAAMTALHWAASNQHLAVVKALLDRGAAPDIVDSAGCTALSHAAGRGATAVVRTLLDHGANPVSADGQGRRSIDLARRYAGRDIEAEVLARATEHAPPGARIAVRREECEGGDVRIVAEVRDSTGGLRSESWLGTGHAEIIRLLEARTAGYTSRP</sequence>
<keyword evidence="5" id="KW-1185">Reference proteome</keyword>
<protein>
    <submittedName>
        <fullName evidence="4">Ankyrin repeat domain-containing protein</fullName>
    </submittedName>
</protein>
<proteinExistence type="predicted"/>
<evidence type="ECO:0000313" key="4">
    <source>
        <dbReference type="EMBL" id="MFC4532023.1"/>
    </source>
</evidence>
<dbReference type="EMBL" id="JBHSFP010000008">
    <property type="protein sequence ID" value="MFC4532023.1"/>
    <property type="molecule type" value="Genomic_DNA"/>
</dbReference>
<feature type="repeat" description="ANK" evidence="3">
    <location>
        <begin position="69"/>
        <end position="101"/>
    </location>
</feature>
<evidence type="ECO:0000256" key="3">
    <source>
        <dbReference type="PROSITE-ProRule" id="PRU00023"/>
    </source>
</evidence>
<keyword evidence="2 3" id="KW-0040">ANK repeat</keyword>
<evidence type="ECO:0000256" key="1">
    <source>
        <dbReference type="ARBA" id="ARBA00022737"/>
    </source>
</evidence>
<dbReference type="InterPro" id="IPR036770">
    <property type="entry name" value="Ankyrin_rpt-contain_sf"/>
</dbReference>